<proteinExistence type="predicted"/>
<evidence type="ECO:0000313" key="1">
    <source>
        <dbReference type="EMBL" id="KAI9911022.1"/>
    </source>
</evidence>
<dbReference type="EMBL" id="CM047585">
    <property type="protein sequence ID" value="KAI9911022.1"/>
    <property type="molecule type" value="Genomic_DNA"/>
</dbReference>
<accession>A0ACC0VXS5</accession>
<comment type="caution">
    <text evidence="1">The sequence shown here is derived from an EMBL/GenBank/DDBJ whole genome shotgun (WGS) entry which is preliminary data.</text>
</comment>
<organism evidence="1 2">
    <name type="scientific">Peronosclerospora sorghi</name>
    <dbReference type="NCBI Taxonomy" id="230839"/>
    <lineage>
        <taxon>Eukaryota</taxon>
        <taxon>Sar</taxon>
        <taxon>Stramenopiles</taxon>
        <taxon>Oomycota</taxon>
        <taxon>Peronosporomycetes</taxon>
        <taxon>Peronosporales</taxon>
        <taxon>Peronosporaceae</taxon>
        <taxon>Peronosclerospora</taxon>
    </lineage>
</organism>
<evidence type="ECO:0000313" key="2">
    <source>
        <dbReference type="Proteomes" id="UP001163321"/>
    </source>
</evidence>
<name>A0ACC0VXS5_9STRA</name>
<reference evidence="1 2" key="1">
    <citation type="journal article" date="2022" name="bioRxiv">
        <title>The genome of the oomycete Peronosclerospora sorghi, a cosmopolitan pathogen of maize and sorghum, is inflated with dispersed pseudogenes.</title>
        <authorList>
            <person name="Fletcher K."/>
            <person name="Martin F."/>
            <person name="Isakeit T."/>
            <person name="Cavanaugh K."/>
            <person name="Magill C."/>
            <person name="Michelmore R."/>
        </authorList>
    </citation>
    <scope>NUCLEOTIDE SEQUENCE [LARGE SCALE GENOMIC DNA]</scope>
    <source>
        <strain evidence="1">P6</strain>
    </source>
</reference>
<sequence length="75" mass="8522">MTLLVKLSRKPEIQLARMQLPVCSYEQETMEAITDNDVVILCGETVSGKTTRVPQFFMKLVMVILIIQHVEDSLV</sequence>
<keyword evidence="2" id="KW-1185">Reference proteome</keyword>
<dbReference type="Proteomes" id="UP001163321">
    <property type="component" value="Chromosome 6"/>
</dbReference>
<protein>
    <submittedName>
        <fullName evidence="1">Uncharacterized protein</fullName>
    </submittedName>
</protein>
<gene>
    <name evidence="1" type="ORF">PsorP6_010233</name>
</gene>